<protein>
    <submittedName>
        <fullName evidence="3">Uncharacterized protein</fullName>
    </submittedName>
</protein>
<feature type="signal peptide" evidence="2">
    <location>
        <begin position="1"/>
        <end position="16"/>
    </location>
</feature>
<gene>
    <name evidence="3" type="ORF">BDV29DRAFT_152998</name>
</gene>
<keyword evidence="2" id="KW-0732">Signal</keyword>
<dbReference type="AlphaFoldDB" id="A0A5N5XGU3"/>
<accession>A0A5N5XGU3</accession>
<sequence>MKPTIFLTACISVVAAIAVDSPAADTAAAATLLGLRRGAEAIPKGNAVPLVIDLGTGAISASRTIASVEAKAARRSEGKRVPTAVFEPSNDVIVLLVIIGCIAAVLIGYSVHSLFTNGFHADEKVKDMSYEQKQYMRELRLTNLNWLAREARGARRERDIESAASYSREQQG</sequence>
<feature type="transmembrane region" description="Helical" evidence="1">
    <location>
        <begin position="92"/>
        <end position="111"/>
    </location>
</feature>
<keyword evidence="1" id="KW-0472">Membrane</keyword>
<keyword evidence="1" id="KW-0812">Transmembrane</keyword>
<dbReference type="EMBL" id="ML732160">
    <property type="protein sequence ID" value="KAB8078280.1"/>
    <property type="molecule type" value="Genomic_DNA"/>
</dbReference>
<proteinExistence type="predicted"/>
<organism evidence="3 4">
    <name type="scientific">Aspergillus leporis</name>
    <dbReference type="NCBI Taxonomy" id="41062"/>
    <lineage>
        <taxon>Eukaryota</taxon>
        <taxon>Fungi</taxon>
        <taxon>Dikarya</taxon>
        <taxon>Ascomycota</taxon>
        <taxon>Pezizomycotina</taxon>
        <taxon>Eurotiomycetes</taxon>
        <taxon>Eurotiomycetidae</taxon>
        <taxon>Eurotiales</taxon>
        <taxon>Aspergillaceae</taxon>
        <taxon>Aspergillus</taxon>
        <taxon>Aspergillus subgen. Circumdati</taxon>
    </lineage>
</organism>
<dbReference type="OrthoDB" id="4159814at2759"/>
<keyword evidence="1" id="KW-1133">Transmembrane helix</keyword>
<feature type="chain" id="PRO_5024936776" evidence="2">
    <location>
        <begin position="17"/>
        <end position="172"/>
    </location>
</feature>
<evidence type="ECO:0000256" key="2">
    <source>
        <dbReference type="SAM" id="SignalP"/>
    </source>
</evidence>
<evidence type="ECO:0000256" key="1">
    <source>
        <dbReference type="SAM" id="Phobius"/>
    </source>
</evidence>
<keyword evidence="4" id="KW-1185">Reference proteome</keyword>
<name>A0A5N5XGU3_9EURO</name>
<dbReference type="Proteomes" id="UP000326565">
    <property type="component" value="Unassembled WGS sequence"/>
</dbReference>
<evidence type="ECO:0000313" key="4">
    <source>
        <dbReference type="Proteomes" id="UP000326565"/>
    </source>
</evidence>
<reference evidence="3 4" key="1">
    <citation type="submission" date="2019-04" db="EMBL/GenBank/DDBJ databases">
        <title>Friends and foes A comparative genomics study of 23 Aspergillus species from section Flavi.</title>
        <authorList>
            <consortium name="DOE Joint Genome Institute"/>
            <person name="Kjaerbolling I."/>
            <person name="Vesth T."/>
            <person name="Frisvad J.C."/>
            <person name="Nybo J.L."/>
            <person name="Theobald S."/>
            <person name="Kildgaard S."/>
            <person name="Isbrandt T."/>
            <person name="Kuo A."/>
            <person name="Sato A."/>
            <person name="Lyhne E.K."/>
            <person name="Kogle M.E."/>
            <person name="Wiebenga A."/>
            <person name="Kun R.S."/>
            <person name="Lubbers R.J."/>
            <person name="Makela M.R."/>
            <person name="Barry K."/>
            <person name="Chovatia M."/>
            <person name="Clum A."/>
            <person name="Daum C."/>
            <person name="Haridas S."/>
            <person name="He G."/>
            <person name="LaButti K."/>
            <person name="Lipzen A."/>
            <person name="Mondo S."/>
            <person name="Riley R."/>
            <person name="Salamov A."/>
            <person name="Simmons B.A."/>
            <person name="Magnuson J.K."/>
            <person name="Henrissat B."/>
            <person name="Mortensen U.H."/>
            <person name="Larsen T.O."/>
            <person name="Devries R.P."/>
            <person name="Grigoriev I.V."/>
            <person name="Machida M."/>
            <person name="Baker S.E."/>
            <person name="Andersen M.R."/>
        </authorList>
    </citation>
    <scope>NUCLEOTIDE SEQUENCE [LARGE SCALE GENOMIC DNA]</scope>
    <source>
        <strain evidence="3 4">CBS 151.66</strain>
    </source>
</reference>
<evidence type="ECO:0000313" key="3">
    <source>
        <dbReference type="EMBL" id="KAB8078280.1"/>
    </source>
</evidence>